<evidence type="ECO:0000256" key="8">
    <source>
        <dbReference type="ARBA" id="ARBA00023136"/>
    </source>
</evidence>
<accession>A0A1X7VIC4</accession>
<evidence type="ECO:0000256" key="9">
    <source>
        <dbReference type="ARBA" id="ARBA00030917"/>
    </source>
</evidence>
<reference evidence="11" key="2">
    <citation type="submission" date="2017-05" db="UniProtKB">
        <authorList>
            <consortium name="EnsemblMetazoa"/>
        </authorList>
    </citation>
    <scope>IDENTIFICATION</scope>
</reference>
<evidence type="ECO:0000256" key="6">
    <source>
        <dbReference type="ARBA" id="ARBA00022824"/>
    </source>
</evidence>
<evidence type="ECO:0000256" key="4">
    <source>
        <dbReference type="ARBA" id="ARBA00022231"/>
    </source>
</evidence>
<comment type="similarity">
    <text evidence="3">Belongs to the TRAP-gamma family.</text>
</comment>
<dbReference type="PANTHER" id="PTHR13399:SF2">
    <property type="entry name" value="TRANSLOCON-ASSOCIATED PROTEIN SUBUNIT GAMMA"/>
    <property type="match status" value="1"/>
</dbReference>
<dbReference type="AlphaFoldDB" id="A0A1X7VIC4"/>
<dbReference type="EnsemblMetazoa" id="Aqu2.1.39232_001">
    <property type="protein sequence ID" value="Aqu2.1.39232_001"/>
    <property type="gene ID" value="Aqu2.1.39232"/>
</dbReference>
<dbReference type="GO" id="GO:0005789">
    <property type="term" value="C:endoplasmic reticulum membrane"/>
    <property type="evidence" value="ECO:0007669"/>
    <property type="project" value="UniProtKB-SubCell"/>
</dbReference>
<sequence>MPAKKNEGAKKMTEEELLLLESSRHVSMATSALFYGNAFIVSALPLWLYWRIQMLDPLTYSPLFVIFVCVSTYLVAYAYRNLQHTMKYKIALRREGVISREVAQELSKENKQERDTKASEKKNKVADREATAFSIFYSNTLYFFILLVLFWFMRTFHPVVNFSITTSGSAFLLAFFSTGGKTK</sequence>
<dbReference type="InParanoid" id="A0A1X7VIC4"/>
<evidence type="ECO:0000256" key="3">
    <source>
        <dbReference type="ARBA" id="ARBA00007990"/>
    </source>
</evidence>
<dbReference type="PANTHER" id="PTHR13399">
    <property type="entry name" value="TRANSLOCON-ASSOCIATED PROTEIN TRAP , GAMMA SUBUNIT"/>
    <property type="match status" value="1"/>
</dbReference>
<protein>
    <recommendedName>
        <fullName evidence="4">Translocon-associated protein subunit gamma</fullName>
    </recommendedName>
    <alternativeName>
        <fullName evidence="9">Signal sequence receptor subunit gamma</fullName>
    </alternativeName>
</protein>
<name>A0A1X7VIC4_AMPQE</name>
<keyword evidence="12" id="KW-1185">Reference proteome</keyword>
<dbReference type="GO" id="GO:0006614">
    <property type="term" value="P:SRP-dependent cotranslational protein targeting to membrane"/>
    <property type="evidence" value="ECO:0007669"/>
    <property type="project" value="InterPro"/>
</dbReference>
<keyword evidence="7 10" id="KW-1133">Transmembrane helix</keyword>
<keyword evidence="8 10" id="KW-0472">Membrane</keyword>
<gene>
    <name evidence="11" type="primary">100632484</name>
</gene>
<feature type="transmembrane region" description="Helical" evidence="10">
    <location>
        <begin position="159"/>
        <end position="178"/>
    </location>
</feature>
<comment type="subcellular location">
    <subcellularLocation>
        <location evidence="2">Endoplasmic reticulum membrane</location>
        <topology evidence="2">Multi-pass membrane protein</topology>
    </subcellularLocation>
</comment>
<dbReference type="FunCoup" id="A0A1X7VIC4">
    <property type="interactions" value="415"/>
</dbReference>
<evidence type="ECO:0000313" key="11">
    <source>
        <dbReference type="EnsemblMetazoa" id="Aqu2.1.39232_001"/>
    </source>
</evidence>
<keyword evidence="6" id="KW-0256">Endoplasmic reticulum</keyword>
<dbReference type="EnsemblMetazoa" id="XM_003384292.2">
    <property type="protein sequence ID" value="XP_003384340.1"/>
    <property type="gene ID" value="LOC100632484"/>
</dbReference>
<dbReference type="InterPro" id="IPR009779">
    <property type="entry name" value="SSR3"/>
</dbReference>
<feature type="transmembrane region" description="Helical" evidence="10">
    <location>
        <begin position="130"/>
        <end position="153"/>
    </location>
</feature>
<reference evidence="12" key="1">
    <citation type="journal article" date="2010" name="Nature">
        <title>The Amphimedon queenslandica genome and the evolution of animal complexity.</title>
        <authorList>
            <person name="Srivastava M."/>
            <person name="Simakov O."/>
            <person name="Chapman J."/>
            <person name="Fahey B."/>
            <person name="Gauthier M.E."/>
            <person name="Mitros T."/>
            <person name="Richards G.S."/>
            <person name="Conaco C."/>
            <person name="Dacre M."/>
            <person name="Hellsten U."/>
            <person name="Larroux C."/>
            <person name="Putnam N.H."/>
            <person name="Stanke M."/>
            <person name="Adamska M."/>
            <person name="Darling A."/>
            <person name="Degnan S.M."/>
            <person name="Oakley T.H."/>
            <person name="Plachetzki D.C."/>
            <person name="Zhai Y."/>
            <person name="Adamski M."/>
            <person name="Calcino A."/>
            <person name="Cummins S.F."/>
            <person name="Goodstein D.M."/>
            <person name="Harris C."/>
            <person name="Jackson D.J."/>
            <person name="Leys S.P."/>
            <person name="Shu S."/>
            <person name="Woodcroft B.J."/>
            <person name="Vervoort M."/>
            <person name="Kosik K.S."/>
            <person name="Manning G."/>
            <person name="Degnan B.M."/>
            <person name="Rokhsar D.S."/>
        </authorList>
    </citation>
    <scope>NUCLEOTIDE SEQUENCE [LARGE SCALE GENOMIC DNA]</scope>
</reference>
<evidence type="ECO:0000256" key="5">
    <source>
        <dbReference type="ARBA" id="ARBA00022692"/>
    </source>
</evidence>
<evidence type="ECO:0000313" key="12">
    <source>
        <dbReference type="Proteomes" id="UP000007879"/>
    </source>
</evidence>
<organism evidence="11">
    <name type="scientific">Amphimedon queenslandica</name>
    <name type="common">Sponge</name>
    <dbReference type="NCBI Taxonomy" id="400682"/>
    <lineage>
        <taxon>Eukaryota</taxon>
        <taxon>Metazoa</taxon>
        <taxon>Porifera</taxon>
        <taxon>Demospongiae</taxon>
        <taxon>Heteroscleromorpha</taxon>
        <taxon>Haplosclerida</taxon>
        <taxon>Niphatidae</taxon>
        <taxon>Amphimedon</taxon>
    </lineage>
</organism>
<dbReference type="Proteomes" id="UP000007879">
    <property type="component" value="Unassembled WGS sequence"/>
</dbReference>
<evidence type="ECO:0000256" key="7">
    <source>
        <dbReference type="ARBA" id="ARBA00022989"/>
    </source>
</evidence>
<evidence type="ECO:0000256" key="1">
    <source>
        <dbReference type="ARBA" id="ARBA00002838"/>
    </source>
</evidence>
<dbReference type="KEGG" id="aqu:100632484"/>
<dbReference type="OrthoDB" id="10059529at2759"/>
<proteinExistence type="inferred from homology"/>
<dbReference type="Pfam" id="PF07074">
    <property type="entry name" value="TRAP-gamma"/>
    <property type="match status" value="1"/>
</dbReference>
<evidence type="ECO:0000256" key="2">
    <source>
        <dbReference type="ARBA" id="ARBA00004477"/>
    </source>
</evidence>
<keyword evidence="5 10" id="KW-0812">Transmembrane</keyword>
<evidence type="ECO:0000256" key="10">
    <source>
        <dbReference type="SAM" id="Phobius"/>
    </source>
</evidence>
<feature type="transmembrane region" description="Helical" evidence="10">
    <location>
        <begin position="58"/>
        <end position="79"/>
    </location>
</feature>
<feature type="transmembrane region" description="Helical" evidence="10">
    <location>
        <begin position="32"/>
        <end position="52"/>
    </location>
</feature>
<comment type="function">
    <text evidence="1">TRAP proteins are part of a complex whose function is to bind calcium to the ER membrane and thereby regulate the retention of ER resident proteins.</text>
</comment>
<dbReference type="STRING" id="400682.A0A1X7VIC4"/>